<dbReference type="AlphaFoldDB" id="A0A917ADP5"/>
<dbReference type="EMBL" id="BMFJ01000002">
    <property type="protein sequence ID" value="GGE40970.1"/>
    <property type="molecule type" value="Genomic_DNA"/>
</dbReference>
<dbReference type="Pfam" id="PF03591">
    <property type="entry name" value="AzlC"/>
    <property type="match status" value="1"/>
</dbReference>
<evidence type="ECO:0000256" key="5">
    <source>
        <dbReference type="ARBA" id="ARBA00022692"/>
    </source>
</evidence>
<dbReference type="Proteomes" id="UP000612855">
    <property type="component" value="Unassembled WGS sequence"/>
</dbReference>
<protein>
    <submittedName>
        <fullName evidence="9">Branched-chain amino acid transporter AzlC</fullName>
    </submittedName>
</protein>
<keyword evidence="3" id="KW-0813">Transport</keyword>
<evidence type="ECO:0000256" key="2">
    <source>
        <dbReference type="ARBA" id="ARBA00010735"/>
    </source>
</evidence>
<keyword evidence="5 8" id="KW-0812">Transmembrane</keyword>
<evidence type="ECO:0000256" key="6">
    <source>
        <dbReference type="ARBA" id="ARBA00022989"/>
    </source>
</evidence>
<evidence type="ECO:0000313" key="10">
    <source>
        <dbReference type="Proteomes" id="UP000612855"/>
    </source>
</evidence>
<evidence type="ECO:0000256" key="7">
    <source>
        <dbReference type="ARBA" id="ARBA00023136"/>
    </source>
</evidence>
<gene>
    <name evidence="9" type="ORF">GCM10011360_30620</name>
</gene>
<organism evidence="9 10">
    <name type="scientific">Primorskyibacter flagellatus</name>
    <dbReference type="NCBI Taxonomy" id="1387277"/>
    <lineage>
        <taxon>Bacteria</taxon>
        <taxon>Pseudomonadati</taxon>
        <taxon>Pseudomonadota</taxon>
        <taxon>Alphaproteobacteria</taxon>
        <taxon>Rhodobacterales</taxon>
        <taxon>Roseobacteraceae</taxon>
        <taxon>Primorskyibacter</taxon>
    </lineage>
</organism>
<feature type="transmembrane region" description="Helical" evidence="8">
    <location>
        <begin position="198"/>
        <end position="231"/>
    </location>
</feature>
<evidence type="ECO:0000256" key="1">
    <source>
        <dbReference type="ARBA" id="ARBA00004651"/>
    </source>
</evidence>
<dbReference type="PANTHER" id="PTHR34979">
    <property type="entry name" value="INNER MEMBRANE PROTEIN YGAZ"/>
    <property type="match status" value="1"/>
</dbReference>
<comment type="subcellular location">
    <subcellularLocation>
        <location evidence="1">Cell membrane</location>
        <topology evidence="1">Multi-pass membrane protein</topology>
    </subcellularLocation>
</comment>
<keyword evidence="10" id="KW-1185">Reference proteome</keyword>
<comment type="caution">
    <text evidence="9">The sequence shown here is derived from an EMBL/GenBank/DDBJ whole genome shotgun (WGS) entry which is preliminary data.</text>
</comment>
<comment type="similarity">
    <text evidence="2">Belongs to the AzlC family.</text>
</comment>
<feature type="transmembrane region" description="Helical" evidence="8">
    <location>
        <begin position="24"/>
        <end position="42"/>
    </location>
</feature>
<feature type="transmembrane region" description="Helical" evidence="8">
    <location>
        <begin position="78"/>
        <end position="100"/>
    </location>
</feature>
<evidence type="ECO:0000313" key="9">
    <source>
        <dbReference type="EMBL" id="GGE40970.1"/>
    </source>
</evidence>
<dbReference type="GO" id="GO:0005886">
    <property type="term" value="C:plasma membrane"/>
    <property type="evidence" value="ECO:0007669"/>
    <property type="project" value="UniProtKB-SubCell"/>
</dbReference>
<dbReference type="PANTHER" id="PTHR34979:SF1">
    <property type="entry name" value="INNER MEMBRANE PROTEIN YGAZ"/>
    <property type="match status" value="1"/>
</dbReference>
<dbReference type="GO" id="GO:1903785">
    <property type="term" value="P:L-valine transmembrane transport"/>
    <property type="evidence" value="ECO:0007669"/>
    <property type="project" value="TreeGrafter"/>
</dbReference>
<evidence type="ECO:0000256" key="3">
    <source>
        <dbReference type="ARBA" id="ARBA00022448"/>
    </source>
</evidence>
<name>A0A917ADP5_9RHOB</name>
<evidence type="ECO:0000256" key="8">
    <source>
        <dbReference type="SAM" id="Phobius"/>
    </source>
</evidence>
<dbReference type="InterPro" id="IPR011606">
    <property type="entry name" value="Brnchd-chn_aa_trnsp_permease"/>
</dbReference>
<keyword evidence="4" id="KW-1003">Cell membrane</keyword>
<feature type="transmembrane region" description="Helical" evidence="8">
    <location>
        <begin position="142"/>
        <end position="167"/>
    </location>
</feature>
<reference evidence="10" key="1">
    <citation type="journal article" date="2019" name="Int. J. Syst. Evol. Microbiol.">
        <title>The Global Catalogue of Microorganisms (GCM) 10K type strain sequencing project: providing services to taxonomists for standard genome sequencing and annotation.</title>
        <authorList>
            <consortium name="The Broad Institute Genomics Platform"/>
            <consortium name="The Broad Institute Genome Sequencing Center for Infectious Disease"/>
            <person name="Wu L."/>
            <person name="Ma J."/>
        </authorList>
    </citation>
    <scope>NUCLEOTIDE SEQUENCE [LARGE SCALE GENOMIC DNA]</scope>
    <source>
        <strain evidence="10">CGMCC 1.12664</strain>
    </source>
</reference>
<feature type="transmembrane region" description="Helical" evidence="8">
    <location>
        <begin position="49"/>
        <end position="72"/>
    </location>
</feature>
<feature type="transmembrane region" description="Helical" evidence="8">
    <location>
        <begin position="174"/>
        <end position="192"/>
    </location>
</feature>
<proteinExistence type="inferred from homology"/>
<evidence type="ECO:0000256" key="4">
    <source>
        <dbReference type="ARBA" id="ARBA00022475"/>
    </source>
</evidence>
<keyword evidence="7 8" id="KW-0472">Membrane</keyword>
<accession>A0A917ADP5</accession>
<sequence length="249" mass="26815">MPFYEYSRMASTPKSTYWLGVREGLPFLLVVGPFALLFGVVATEAGLNVLEALTFSVVVIAGAAQFTALQLLQDQTPVAIAILSALAVNLRMAMYSASLTPHLGRAPVWQRAFAAYFLVDQSYALSIAKFEKERDWTVRQKVAYFFGCVTPVCPMWYVLTVVGALIGNTIPPEYALDFALPITFIAMIAPMLRSLPHLTAAMVAVTVALVCAGLPLNLGLLVAAVAGMIAGAQAELWLARRGVTGEVRT</sequence>
<keyword evidence="6 8" id="KW-1133">Transmembrane helix</keyword>